<gene>
    <name evidence="8" type="ORF">MCOR_12993</name>
</gene>
<reference evidence="8 9" key="1">
    <citation type="submission" date="2020-06" db="EMBL/GenBank/DDBJ databases">
        <authorList>
            <person name="Li R."/>
            <person name="Bekaert M."/>
        </authorList>
    </citation>
    <scope>NUCLEOTIDE SEQUENCE [LARGE SCALE GENOMIC DNA]</scope>
    <source>
        <strain evidence="9">wild</strain>
    </source>
</reference>
<feature type="domain" description="CUB" evidence="7">
    <location>
        <begin position="18"/>
        <end position="126"/>
    </location>
</feature>
<dbReference type="SMART" id="SM00042">
    <property type="entry name" value="CUB"/>
    <property type="match status" value="1"/>
</dbReference>
<name>A0A6J8AZC7_MYTCO</name>
<evidence type="ECO:0000313" key="8">
    <source>
        <dbReference type="EMBL" id="CAC5376281.1"/>
    </source>
</evidence>
<feature type="compositionally biased region" description="Basic and acidic residues" evidence="4">
    <location>
        <begin position="221"/>
        <end position="241"/>
    </location>
</feature>
<dbReference type="PROSITE" id="PS01180">
    <property type="entry name" value="CUB"/>
    <property type="match status" value="1"/>
</dbReference>
<dbReference type="CDD" id="cd00041">
    <property type="entry name" value="CUB"/>
    <property type="match status" value="1"/>
</dbReference>
<keyword evidence="5" id="KW-1133">Transmembrane helix</keyword>
<dbReference type="InterPro" id="IPR000859">
    <property type="entry name" value="CUB_dom"/>
</dbReference>
<dbReference type="AlphaFoldDB" id="A0A6J8AZC7"/>
<evidence type="ECO:0000259" key="7">
    <source>
        <dbReference type="PROSITE" id="PS01180"/>
    </source>
</evidence>
<evidence type="ECO:0000256" key="6">
    <source>
        <dbReference type="SAM" id="SignalP"/>
    </source>
</evidence>
<evidence type="ECO:0000256" key="4">
    <source>
        <dbReference type="SAM" id="MobiDB-lite"/>
    </source>
</evidence>
<evidence type="ECO:0000256" key="1">
    <source>
        <dbReference type="ARBA" id="ARBA00022737"/>
    </source>
</evidence>
<dbReference type="PANTHER" id="PTHR24251:SF30">
    <property type="entry name" value="MEMBRANE FRIZZLED-RELATED PROTEIN"/>
    <property type="match status" value="1"/>
</dbReference>
<keyword evidence="2 3" id="KW-1015">Disulfide bond</keyword>
<keyword evidence="9" id="KW-1185">Reference proteome</keyword>
<keyword evidence="5" id="KW-0812">Transmembrane</keyword>
<feature type="signal peptide" evidence="6">
    <location>
        <begin position="1"/>
        <end position="15"/>
    </location>
</feature>
<evidence type="ECO:0000313" key="9">
    <source>
        <dbReference type="Proteomes" id="UP000507470"/>
    </source>
</evidence>
<feature type="chain" id="PRO_5026707104" evidence="6">
    <location>
        <begin position="16"/>
        <end position="241"/>
    </location>
</feature>
<feature type="disulfide bond" evidence="3">
    <location>
        <begin position="71"/>
        <end position="88"/>
    </location>
</feature>
<protein>
    <submittedName>
        <fullName evidence="8">CUBN</fullName>
    </submittedName>
</protein>
<evidence type="ECO:0000256" key="3">
    <source>
        <dbReference type="PROSITE-ProRule" id="PRU00059"/>
    </source>
</evidence>
<accession>A0A6J8AZC7</accession>
<keyword evidence="6" id="KW-0732">Signal</keyword>
<dbReference type="InterPro" id="IPR035914">
    <property type="entry name" value="Sperma_CUB_dom_sf"/>
</dbReference>
<proteinExistence type="predicted"/>
<dbReference type="SMR" id="A0A6J8AZC7"/>
<dbReference type="Gene3D" id="2.60.120.290">
    <property type="entry name" value="Spermadhesin, CUB domain"/>
    <property type="match status" value="1"/>
</dbReference>
<keyword evidence="5" id="KW-0472">Membrane</keyword>
<dbReference type="OrthoDB" id="6083276at2759"/>
<sequence length="241" mass="27978">MILTFLVVFLHEVLAAESEEILRDRSDIKVKTPNYPDNYPQNSTKIWRFKHNYGVWSVSIDRFFLENSLDCRKDFLEIKENKTSVKVCGTKPSGSLYTSKGPEILLKFSSDGSQQQMGFHLEVLHFVTEDDIEKTINDRERKRAARANVTKVVEGKLTDSVLFLTLVSLLGLALVSFILLIIYYVVNVNRKHRRQNSHYNRNVVFQTPIIAQKSRRYSKSNSREDSKAEVNRDNRTPTRYV</sequence>
<dbReference type="Proteomes" id="UP000507470">
    <property type="component" value="Unassembled WGS sequence"/>
</dbReference>
<comment type="caution">
    <text evidence="3">Lacks conserved residue(s) required for the propagation of feature annotation.</text>
</comment>
<evidence type="ECO:0000256" key="5">
    <source>
        <dbReference type="SAM" id="Phobius"/>
    </source>
</evidence>
<dbReference type="Pfam" id="PF00431">
    <property type="entry name" value="CUB"/>
    <property type="match status" value="1"/>
</dbReference>
<feature type="region of interest" description="Disordered" evidence="4">
    <location>
        <begin position="214"/>
        <end position="241"/>
    </location>
</feature>
<evidence type="ECO:0000256" key="2">
    <source>
        <dbReference type="ARBA" id="ARBA00023157"/>
    </source>
</evidence>
<feature type="transmembrane region" description="Helical" evidence="5">
    <location>
        <begin position="161"/>
        <end position="186"/>
    </location>
</feature>
<organism evidence="8 9">
    <name type="scientific">Mytilus coruscus</name>
    <name type="common">Sea mussel</name>
    <dbReference type="NCBI Taxonomy" id="42192"/>
    <lineage>
        <taxon>Eukaryota</taxon>
        <taxon>Metazoa</taxon>
        <taxon>Spiralia</taxon>
        <taxon>Lophotrochozoa</taxon>
        <taxon>Mollusca</taxon>
        <taxon>Bivalvia</taxon>
        <taxon>Autobranchia</taxon>
        <taxon>Pteriomorphia</taxon>
        <taxon>Mytilida</taxon>
        <taxon>Mytiloidea</taxon>
        <taxon>Mytilidae</taxon>
        <taxon>Mytilinae</taxon>
        <taxon>Mytilus</taxon>
    </lineage>
</organism>
<dbReference type="SUPFAM" id="SSF49854">
    <property type="entry name" value="Spermadhesin, CUB domain"/>
    <property type="match status" value="1"/>
</dbReference>
<dbReference type="PANTHER" id="PTHR24251">
    <property type="entry name" value="OVOCHYMASE-RELATED"/>
    <property type="match status" value="1"/>
</dbReference>
<keyword evidence="1" id="KW-0677">Repeat</keyword>
<dbReference type="EMBL" id="CACVKT020002176">
    <property type="protein sequence ID" value="CAC5376281.1"/>
    <property type="molecule type" value="Genomic_DNA"/>
</dbReference>